<name>A0ABW6ZSW9_9HYPH</name>
<proteinExistence type="predicted"/>
<keyword evidence="2" id="KW-1185">Reference proteome</keyword>
<protein>
    <submittedName>
        <fullName evidence="1">Uncharacterized protein</fullName>
    </submittedName>
</protein>
<dbReference type="EMBL" id="JBAFVH010000002">
    <property type="protein sequence ID" value="MFG1371527.1"/>
    <property type="molecule type" value="Genomic_DNA"/>
</dbReference>
<evidence type="ECO:0000313" key="2">
    <source>
        <dbReference type="Proteomes" id="UP001604002"/>
    </source>
</evidence>
<dbReference type="Proteomes" id="UP001604002">
    <property type="component" value="Unassembled WGS sequence"/>
</dbReference>
<sequence>MDEELVTMTRIRHFTTDVHIDIECGPSRSVVLDFAYTVSPARPASRYEPAEPAQTHIVNTRLLAQDGQPLALPDWLRDLVEAHDGIYSALLEDCRAQTELDRDEAADAKREIMREAAE</sequence>
<reference evidence="1 2" key="1">
    <citation type="submission" date="2024-02" db="EMBL/GenBank/DDBJ databases">
        <title>Expansion and revision of Xanthobacter and proposal of Roseixanthobacter gen. nov.</title>
        <authorList>
            <person name="Soltysiak M.P.M."/>
            <person name="Jalihal A."/>
            <person name="Ory A."/>
            <person name="Chrisophersen C."/>
            <person name="Lee A.D."/>
            <person name="Boulton J."/>
            <person name="Springer M."/>
        </authorList>
    </citation>
    <scope>NUCLEOTIDE SEQUENCE [LARGE SCALE GENOMIC DNA]</scope>
    <source>
        <strain evidence="1 2">23A</strain>
    </source>
</reference>
<evidence type="ECO:0000313" key="1">
    <source>
        <dbReference type="EMBL" id="MFG1371527.1"/>
    </source>
</evidence>
<organism evidence="1 2">
    <name type="scientific">Xanthobacter oligotrophicus</name>
    <dbReference type="NCBI Taxonomy" id="2607286"/>
    <lineage>
        <taxon>Bacteria</taxon>
        <taxon>Pseudomonadati</taxon>
        <taxon>Pseudomonadota</taxon>
        <taxon>Alphaproteobacteria</taxon>
        <taxon>Hyphomicrobiales</taxon>
        <taxon>Xanthobacteraceae</taxon>
        <taxon>Xanthobacter</taxon>
    </lineage>
</organism>
<accession>A0ABW6ZSW9</accession>
<comment type="caution">
    <text evidence="1">The sequence shown here is derived from an EMBL/GenBank/DDBJ whole genome shotgun (WGS) entry which is preliminary data.</text>
</comment>
<gene>
    <name evidence="1" type="ORF">V5F32_05060</name>
</gene>
<dbReference type="RefSeq" id="WP_393991509.1">
    <property type="nucleotide sequence ID" value="NZ_JBAFVH010000002.1"/>
</dbReference>